<evidence type="ECO:0000313" key="2">
    <source>
        <dbReference type="Proteomes" id="UP000823521"/>
    </source>
</evidence>
<dbReference type="RefSeq" id="WP_208813631.1">
    <property type="nucleotide sequence ID" value="NZ_WVUH01000081.1"/>
</dbReference>
<dbReference type="SUPFAM" id="SSF53795">
    <property type="entry name" value="PEP carboxykinase-like"/>
    <property type="match status" value="1"/>
</dbReference>
<name>A0ABS3VQE7_MICEH</name>
<reference evidence="1 2" key="1">
    <citation type="submission" date="2019-12" db="EMBL/GenBank/DDBJ databases">
        <title>Whole genome sequencing of endophytic Actinobacterium Micromonospora sp. MPMI6T.</title>
        <authorList>
            <person name="Evv R."/>
            <person name="Podile A.R."/>
        </authorList>
    </citation>
    <scope>NUCLEOTIDE SEQUENCE [LARGE SCALE GENOMIC DNA]</scope>
    <source>
        <strain evidence="1 2">MPMI6</strain>
    </source>
</reference>
<gene>
    <name evidence="1" type="ORF">GSF22_12055</name>
</gene>
<protein>
    <recommendedName>
        <fullName evidence="3">HprK-related kinase B</fullName>
    </recommendedName>
</protein>
<dbReference type="Gene3D" id="3.40.50.300">
    <property type="entry name" value="P-loop containing nucleotide triphosphate hydrolases"/>
    <property type="match status" value="1"/>
</dbReference>
<sequence length="387" mass="40509">MSGPTEVVAVTRSGAVRVSAPPDVLAELAGLVRPFVDLHPAAPAPADAGLPVTAPGPQSVTAVGSPPLTVAPVAVGSPSVADLPAVLVRDAPPTGPGWREEVLSSAYEPDRVLRVHDDDRVIAVVGGTGGWRTQQVLRSVRHLLRWQAYATGDLLLHGGLVTLGGRGVAFVGGKRSGKTSSILSALLRGHADFVSNDDVTVAEAVDGRLVGYGAPRTVNIRTDSLLALAGAYPDLAGLLTGASHPTNGFVGRHRTVEAVRTTTGATLPGSLWVRASEIAEVTGVALRPEAPVDALVLPGFDDTVDGPVLTRLDRATAAAALAGHIERQGTRYDPFLADWYPDTDAARRQRLVDRLLDEVPCYRLTQDMRRLAESTDLLLAELGARPV</sequence>
<organism evidence="1 2">
    <name type="scientific">Micromonospora echinofusca</name>
    <dbReference type="NCBI Taxonomy" id="47858"/>
    <lineage>
        <taxon>Bacteria</taxon>
        <taxon>Bacillati</taxon>
        <taxon>Actinomycetota</taxon>
        <taxon>Actinomycetes</taxon>
        <taxon>Micromonosporales</taxon>
        <taxon>Micromonosporaceae</taxon>
        <taxon>Micromonospora</taxon>
    </lineage>
</organism>
<keyword evidence="2" id="KW-1185">Reference proteome</keyword>
<evidence type="ECO:0000313" key="1">
    <source>
        <dbReference type="EMBL" id="MBO4206730.1"/>
    </source>
</evidence>
<comment type="caution">
    <text evidence="1">The sequence shown here is derived from an EMBL/GenBank/DDBJ whole genome shotgun (WGS) entry which is preliminary data.</text>
</comment>
<evidence type="ECO:0008006" key="3">
    <source>
        <dbReference type="Google" id="ProtNLM"/>
    </source>
</evidence>
<dbReference type="InterPro" id="IPR027417">
    <property type="entry name" value="P-loop_NTPase"/>
</dbReference>
<dbReference type="Proteomes" id="UP000823521">
    <property type="component" value="Unassembled WGS sequence"/>
</dbReference>
<accession>A0ABS3VQE7</accession>
<proteinExistence type="predicted"/>
<dbReference type="EMBL" id="WVUH01000081">
    <property type="protein sequence ID" value="MBO4206730.1"/>
    <property type="molecule type" value="Genomic_DNA"/>
</dbReference>